<dbReference type="GeneID" id="96001511"/>
<feature type="domain" description="DUF6590" evidence="1">
    <location>
        <begin position="149"/>
        <end position="288"/>
    </location>
</feature>
<keyword evidence="3" id="KW-1185">Reference proteome</keyword>
<comment type="caution">
    <text evidence="2">The sequence shown here is derived from an EMBL/GenBank/DDBJ whole genome shotgun (WGS) entry which is preliminary data.</text>
</comment>
<sequence>MSSTAKNIQTSFLIRKGATAVSAGNAAAPSQNALPTGPAPAWRSPGVNALKSALSTARNPNLAPRPKSVMMNLPATPSAVAGHMANLHVSAPQAPDWRSARVYDPSVGPTRSAMTTNWRSSAVGSNATSRTGRQTFQNAVCTLSNLSRSDFHLGDVIAAPFHVANTNPNASPSDPRLVRTVEGFAYSKRRMLVVLFVHSQDMYCLPLYSFGNRGLHAKPDVLKKEYVCMRNAGDKVFANEGPHEPIAVRCRRPLTETTTVHLTGGIRVGCNEDITAVGRLTEEGYGNLLDLWKALVAEAQEDTY</sequence>
<gene>
    <name evidence="2" type="ORF">WHR41_00067</name>
</gene>
<dbReference type="RefSeq" id="XP_069234359.1">
    <property type="nucleotide sequence ID" value="XM_069368673.1"/>
</dbReference>
<reference evidence="2 3" key="1">
    <citation type="journal article" date="2020" name="Microbiol. Resour. Announc.">
        <title>Draft Genome Sequence of a Cladosporium Species Isolated from the Mesophotic Ascidian Didemnum maculosum.</title>
        <authorList>
            <person name="Gioti A."/>
            <person name="Siaperas R."/>
            <person name="Nikolaivits E."/>
            <person name="Le Goff G."/>
            <person name="Ouazzani J."/>
            <person name="Kotoulas G."/>
            <person name="Topakas E."/>
        </authorList>
    </citation>
    <scope>NUCLEOTIDE SEQUENCE [LARGE SCALE GENOMIC DNA]</scope>
    <source>
        <strain evidence="2 3">TM138-S3</strain>
    </source>
</reference>
<dbReference type="InterPro" id="IPR046497">
    <property type="entry name" value="DUF6590"/>
</dbReference>
<evidence type="ECO:0000313" key="3">
    <source>
        <dbReference type="Proteomes" id="UP000803884"/>
    </source>
</evidence>
<dbReference type="EMBL" id="JAAQHG020000001">
    <property type="protein sequence ID" value="KAL1591254.1"/>
    <property type="molecule type" value="Genomic_DNA"/>
</dbReference>
<organism evidence="2 3">
    <name type="scientific">Cladosporium halotolerans</name>
    <dbReference type="NCBI Taxonomy" id="1052096"/>
    <lineage>
        <taxon>Eukaryota</taxon>
        <taxon>Fungi</taxon>
        <taxon>Dikarya</taxon>
        <taxon>Ascomycota</taxon>
        <taxon>Pezizomycotina</taxon>
        <taxon>Dothideomycetes</taxon>
        <taxon>Dothideomycetidae</taxon>
        <taxon>Cladosporiales</taxon>
        <taxon>Cladosporiaceae</taxon>
        <taxon>Cladosporium</taxon>
    </lineage>
</organism>
<dbReference type="Pfam" id="PF20233">
    <property type="entry name" value="DUF6590"/>
    <property type="match status" value="1"/>
</dbReference>
<accession>A0AB34L2Q0</accession>
<name>A0AB34L2Q0_9PEZI</name>
<proteinExistence type="predicted"/>
<dbReference type="AlphaFoldDB" id="A0AB34L2Q0"/>
<evidence type="ECO:0000313" key="2">
    <source>
        <dbReference type="EMBL" id="KAL1591254.1"/>
    </source>
</evidence>
<evidence type="ECO:0000259" key="1">
    <source>
        <dbReference type="Pfam" id="PF20233"/>
    </source>
</evidence>
<protein>
    <recommendedName>
        <fullName evidence="1">DUF6590 domain-containing protein</fullName>
    </recommendedName>
</protein>
<dbReference type="Proteomes" id="UP000803884">
    <property type="component" value="Unassembled WGS sequence"/>
</dbReference>